<dbReference type="EMBL" id="CP001810">
    <property type="protein sequence ID" value="ADL35628.1"/>
    <property type="molecule type" value="Genomic_DNA"/>
</dbReference>
<dbReference type="eggNOG" id="COG0426">
    <property type="taxonomic scope" value="Bacteria"/>
</dbReference>
<dbReference type="Gene3D" id="3.40.50.360">
    <property type="match status" value="1"/>
</dbReference>
<keyword evidence="7" id="KW-1185">Reference proteome</keyword>
<reference evidence="6 7" key="1">
    <citation type="journal article" date="2010" name="PLoS ONE">
        <title>The glycobiome of the rumen bacterium Butyrivibrio proteoclasticus B316(T) highlights adaptation to a polysaccharide-rich environment.</title>
        <authorList>
            <person name="Kelly W.J."/>
            <person name="Leahy S.C."/>
            <person name="Altermann E."/>
            <person name="Yeoman C.J."/>
            <person name="Dunne J.C."/>
            <person name="Kong Z."/>
            <person name="Pacheco D.M."/>
            <person name="Li D."/>
            <person name="Noel S.J."/>
            <person name="Moon C.D."/>
            <person name="Cookson A.L."/>
            <person name="Attwood G.T."/>
        </authorList>
    </citation>
    <scope>NUCLEOTIDE SEQUENCE [LARGE SCALE GENOMIC DNA]</scope>
    <source>
        <strain evidence="7">ATCC 51982 / DSM 14932 / B316</strain>
    </source>
</reference>
<dbReference type="InterPro" id="IPR008254">
    <property type="entry name" value="Flavodoxin/NO_synth"/>
</dbReference>
<proteinExistence type="inferred from homology"/>
<gene>
    <name evidence="6" type="ordered locus">bpr_I2898</name>
</gene>
<dbReference type="Gene3D" id="3.60.15.10">
    <property type="entry name" value="Ribonuclease Z/Hydroxyacylglutathione hydrolase-like"/>
    <property type="match status" value="1"/>
</dbReference>
<dbReference type="GO" id="GO:0009055">
    <property type="term" value="F:electron transfer activity"/>
    <property type="evidence" value="ECO:0007669"/>
    <property type="project" value="InterPro"/>
</dbReference>
<protein>
    <submittedName>
        <fullName evidence="6">Flavodoxin/beta-lactamase domain-containing protein</fullName>
    </submittedName>
</protein>
<dbReference type="GO" id="GO:0010181">
    <property type="term" value="F:FMN binding"/>
    <property type="evidence" value="ECO:0007669"/>
    <property type="project" value="InterPro"/>
</dbReference>
<evidence type="ECO:0000256" key="2">
    <source>
        <dbReference type="ARBA" id="ARBA00007121"/>
    </source>
</evidence>
<evidence type="ECO:0000313" key="6">
    <source>
        <dbReference type="EMBL" id="ADL35628.1"/>
    </source>
</evidence>
<dbReference type="SUPFAM" id="SSF52218">
    <property type="entry name" value="Flavoproteins"/>
    <property type="match status" value="1"/>
</dbReference>
<evidence type="ECO:0000259" key="5">
    <source>
        <dbReference type="PROSITE" id="PS50902"/>
    </source>
</evidence>
<dbReference type="InterPro" id="IPR001226">
    <property type="entry name" value="Flavodoxin_CS"/>
</dbReference>
<dbReference type="GO" id="GO:0016651">
    <property type="term" value="F:oxidoreductase activity, acting on NAD(P)H"/>
    <property type="evidence" value="ECO:0007669"/>
    <property type="project" value="UniProtKB-ARBA"/>
</dbReference>
<sequence>MNGVKKVTDGIFWIGGSDRRLERFENIFPIPEGVSYNSYFIDDDKTAVFDTADITISDQYLENLKDCLDGRKLDYLVVLHMEPDHCSLISTVTGLFPEVTVVGNAKTFQIMEQFFPEAAGFNKLEVKEGDSLSTGNHNFKFVTAPMVHWPEVLFAYDDTSKALLCADAFGTFGALDGGLFADEYDFEKVFLNSARRYYANIVGKYGMQVQAVLKKAQGLDIQMLLPLHGPVWRKDIAWFIDKYQKWSTYEPETEDIVVIYGSLYGHTASAAEAVAASIRNKTKAGVKVYDVSGTDVSYLIGEVWRCKNIVIMCPTYNNGIYPPMESFIADMAALGVQNRSFALAQNGTWAPVTVKLMTEKLQTLKNVTILEESLTIKSALHKKDTDSLEAFTDAIVKA</sequence>
<dbReference type="PANTHER" id="PTHR32145">
    <property type="entry name" value="DIFLAVIN FLAVOPROTEIN A 2-RELATED"/>
    <property type="match status" value="1"/>
</dbReference>
<dbReference type="InterPro" id="IPR001279">
    <property type="entry name" value="Metallo-B-lactamas"/>
</dbReference>
<keyword evidence="4" id="KW-0249">Electron transport</keyword>
<dbReference type="RefSeq" id="WP_013282280.1">
    <property type="nucleotide sequence ID" value="NC_014387.1"/>
</dbReference>
<dbReference type="AlphaFoldDB" id="E0RVU6"/>
<dbReference type="STRING" id="515622.bpr_I2898"/>
<dbReference type="InterPro" id="IPR036866">
    <property type="entry name" value="RibonucZ/Hydroxyglut_hydro"/>
</dbReference>
<dbReference type="Pfam" id="PF00258">
    <property type="entry name" value="Flavodoxin_1"/>
    <property type="match status" value="1"/>
</dbReference>
<comment type="cofactor">
    <cofactor evidence="1">
        <name>Fe cation</name>
        <dbReference type="ChEBI" id="CHEBI:24875"/>
    </cofactor>
</comment>
<dbReference type="InterPro" id="IPR045761">
    <property type="entry name" value="ODP_dom"/>
</dbReference>
<dbReference type="KEGG" id="bpb:bpr_I2898"/>
<dbReference type="HOGENOM" id="CLU_017490_1_0_9"/>
<dbReference type="SMART" id="SM00849">
    <property type="entry name" value="Lactamase_B"/>
    <property type="match status" value="1"/>
</dbReference>
<accession>E0RVU6</accession>
<feature type="domain" description="Flavodoxin-like" evidence="5">
    <location>
        <begin position="256"/>
        <end position="396"/>
    </location>
</feature>
<comment type="similarity">
    <text evidence="2">In the N-terminal section; belongs to the zinc metallo-hydrolase group 3 family.</text>
</comment>
<evidence type="ECO:0000256" key="4">
    <source>
        <dbReference type="ARBA" id="ARBA00022982"/>
    </source>
</evidence>
<dbReference type="InterPro" id="IPR051285">
    <property type="entry name" value="NADH_oxidoreductase_modular"/>
</dbReference>
<dbReference type="GO" id="GO:0046872">
    <property type="term" value="F:metal ion binding"/>
    <property type="evidence" value="ECO:0007669"/>
    <property type="project" value="InterPro"/>
</dbReference>
<evidence type="ECO:0000313" key="7">
    <source>
        <dbReference type="Proteomes" id="UP000001299"/>
    </source>
</evidence>
<dbReference type="PROSITE" id="PS00201">
    <property type="entry name" value="FLAVODOXIN"/>
    <property type="match status" value="1"/>
</dbReference>
<keyword evidence="3" id="KW-0813">Transport</keyword>
<name>E0RVU6_BUTPB</name>
<dbReference type="PANTHER" id="PTHR32145:SF20">
    <property type="entry name" value="FLAVOPROTEIN"/>
    <property type="match status" value="1"/>
</dbReference>
<dbReference type="PROSITE" id="PS50902">
    <property type="entry name" value="FLAVODOXIN_LIKE"/>
    <property type="match status" value="1"/>
</dbReference>
<dbReference type="InterPro" id="IPR016440">
    <property type="entry name" value="Rubredoxin-O_OxRdtase"/>
</dbReference>
<dbReference type="PIRSF" id="PIRSF005243">
    <property type="entry name" value="ROO"/>
    <property type="match status" value="1"/>
</dbReference>
<organism evidence="6 7">
    <name type="scientific">Butyrivibrio proteoclasticus (strain ATCC 51982 / DSM 14932 / B316)</name>
    <name type="common">Clostridium proteoclasticum</name>
    <dbReference type="NCBI Taxonomy" id="515622"/>
    <lineage>
        <taxon>Bacteria</taxon>
        <taxon>Bacillati</taxon>
        <taxon>Bacillota</taxon>
        <taxon>Clostridia</taxon>
        <taxon>Lachnospirales</taxon>
        <taxon>Lachnospiraceae</taxon>
        <taxon>Butyrivibrio</taxon>
    </lineage>
</organism>
<dbReference type="Pfam" id="PF19583">
    <property type="entry name" value="ODP"/>
    <property type="match status" value="1"/>
</dbReference>
<dbReference type="InterPro" id="IPR029039">
    <property type="entry name" value="Flavoprotein-like_sf"/>
</dbReference>
<evidence type="ECO:0000256" key="3">
    <source>
        <dbReference type="ARBA" id="ARBA00022448"/>
    </source>
</evidence>
<dbReference type="CDD" id="cd07709">
    <property type="entry name" value="flavodiiron_proteins_MBL-fold"/>
    <property type="match status" value="1"/>
</dbReference>
<evidence type="ECO:0000256" key="1">
    <source>
        <dbReference type="ARBA" id="ARBA00001962"/>
    </source>
</evidence>
<dbReference type="SUPFAM" id="SSF56281">
    <property type="entry name" value="Metallo-hydrolase/oxidoreductase"/>
    <property type="match status" value="1"/>
</dbReference>
<dbReference type="Proteomes" id="UP000001299">
    <property type="component" value="Chromosome 1"/>
</dbReference>